<dbReference type="AlphaFoldDB" id="A0A7X2V5N0"/>
<protein>
    <submittedName>
        <fullName evidence="2">TOMM leader peptide-binding protein</fullName>
    </submittedName>
</protein>
<dbReference type="PANTHER" id="PTHR37809:SF1">
    <property type="entry name" value="RIBOSOMAL PROTEIN S12 METHYLTHIOTRANSFERASE ACCESSORY FACTOR YCAO"/>
    <property type="match status" value="1"/>
</dbReference>
<dbReference type="Proteomes" id="UP000434639">
    <property type="component" value="Unassembled WGS sequence"/>
</dbReference>
<dbReference type="Gene3D" id="3.30.40.250">
    <property type="match status" value="1"/>
</dbReference>
<reference evidence="2 3" key="1">
    <citation type="journal article" date="2017" name="Int. J. Syst. Evol. Microbiol.">
        <title>Bacillus mangrovi sp. nov., isolated from a sediment sample from a mangrove forest.</title>
        <authorList>
            <person name="Gupta V."/>
            <person name="Singh P.K."/>
            <person name="Korpole S."/>
            <person name="Tanuku N.R.S."/>
            <person name="Pinnaka A.K."/>
        </authorList>
    </citation>
    <scope>NUCLEOTIDE SEQUENCE [LARGE SCALE GENOMIC DNA]</scope>
    <source>
        <strain evidence="2 3">KCTC 33872</strain>
    </source>
</reference>
<evidence type="ECO:0000313" key="2">
    <source>
        <dbReference type="EMBL" id="MTH54987.1"/>
    </source>
</evidence>
<proteinExistence type="predicted"/>
<name>A0A7X2V5N0_9BACI</name>
<dbReference type="PANTHER" id="PTHR37809">
    <property type="entry name" value="RIBOSOMAL PROTEIN S12 METHYLTHIOTRANSFERASE ACCESSORY FACTOR YCAO"/>
    <property type="match status" value="1"/>
</dbReference>
<dbReference type="Pfam" id="PF02624">
    <property type="entry name" value="YcaO"/>
    <property type="match status" value="1"/>
</dbReference>
<dbReference type="NCBIfam" id="TIGR03604">
    <property type="entry name" value="TOMM_cyclo_SagD"/>
    <property type="match status" value="1"/>
</dbReference>
<feature type="domain" description="YcaO" evidence="1">
    <location>
        <begin position="251"/>
        <end position="637"/>
    </location>
</feature>
<dbReference type="InterPro" id="IPR003776">
    <property type="entry name" value="YcaO-like_dom"/>
</dbReference>
<dbReference type="OrthoDB" id="2379922at2"/>
<sequence>MRTIAVYGEGDLAEAVRKRLSGKYRISREAGQAEAAIVLQDFWNPRFFREAKAGLKDLPRLHAYLSFGEGIIGPAERLGSEGCIHCLSARKLMAGRDRREMWDLTEREAEADSKKDAWASSTGLSQMAILIEQEAEQILAGEEISARAYLLNLKTLAGEWHAFLPDSYCGDCSTIPDDSPELARIRLQSSPKVNGKGYRCRSIEELSGFLVKDYLDDRTGVFNEKILDLTTPFADASVNLPLFGGNEGTAGRTLSYQTSELTAILEGLERYCGMNARGKNTKVRERYRDIKDYAVHPSAFGVHGEEQYAEAGFPFEPFSEDRKRSWVWGYSFLQERPVLVPELLAYYSLGCGHGSGGYVYETSNGCAVGGSMEEAIFHGIMEVAERDSFLMTWYGKLPLRRIDPRSSGDLELNLMLDRLEYVYGYDLLLYQSTMEHGIPCIWAILKNRSSRGMNLMCAAGAHLDPVRAVKSAVFENAGMIGALGEKLEAGREVYVKLLKDSTLVRQMEDHGMLYGLEEAEERLDFLLKDERPLLTFKEAFPAPPSRSDLKEDLEDVLQRFKKRGMDVIAVNQTAPELARNGLHCVKVLIPGMLPMTFGHHLRRLTGLDRVFTVPAELGFTKVPLKPEQLNVYPHPFP</sequence>
<dbReference type="InterPro" id="IPR022291">
    <property type="entry name" value="Bacteriocin_synth_cyclodeHase"/>
</dbReference>
<comment type="caution">
    <text evidence="2">The sequence shown here is derived from an EMBL/GenBank/DDBJ whole genome shotgun (WGS) entry which is preliminary data.</text>
</comment>
<accession>A0A7X2V5N0</accession>
<dbReference type="Gene3D" id="3.40.50.720">
    <property type="entry name" value="NAD(P)-binding Rossmann-like Domain"/>
    <property type="match status" value="1"/>
</dbReference>
<organism evidence="2 3">
    <name type="scientific">Metabacillus mangrovi</name>
    <dbReference type="NCBI Taxonomy" id="1491830"/>
    <lineage>
        <taxon>Bacteria</taxon>
        <taxon>Bacillati</taxon>
        <taxon>Bacillota</taxon>
        <taxon>Bacilli</taxon>
        <taxon>Bacillales</taxon>
        <taxon>Bacillaceae</taxon>
        <taxon>Metabacillus</taxon>
    </lineage>
</organism>
<gene>
    <name evidence="2" type="ORF">GKZ89_16410</name>
</gene>
<dbReference type="Gene3D" id="3.30.160.660">
    <property type="match status" value="1"/>
</dbReference>
<dbReference type="Gene3D" id="3.30.1330.230">
    <property type="match status" value="1"/>
</dbReference>
<dbReference type="InterPro" id="IPR027624">
    <property type="entry name" value="TOMM_cyclo_SagD"/>
</dbReference>
<dbReference type="EMBL" id="WMIB01000021">
    <property type="protein sequence ID" value="MTH54987.1"/>
    <property type="molecule type" value="Genomic_DNA"/>
</dbReference>
<dbReference type="NCBIfam" id="TIGR03882">
    <property type="entry name" value="cyclo_dehyd_2"/>
    <property type="match status" value="1"/>
</dbReference>
<dbReference type="PROSITE" id="PS51664">
    <property type="entry name" value="YCAO"/>
    <property type="match status" value="1"/>
</dbReference>
<dbReference type="RefSeq" id="WP_155113495.1">
    <property type="nucleotide sequence ID" value="NZ_WMIB01000021.1"/>
</dbReference>
<keyword evidence="3" id="KW-1185">Reference proteome</keyword>
<evidence type="ECO:0000313" key="3">
    <source>
        <dbReference type="Proteomes" id="UP000434639"/>
    </source>
</evidence>
<evidence type="ECO:0000259" key="1">
    <source>
        <dbReference type="PROSITE" id="PS51664"/>
    </source>
</evidence>